<dbReference type="Gene3D" id="3.20.20.70">
    <property type="entry name" value="Aldolase class I"/>
    <property type="match status" value="1"/>
</dbReference>
<name>A0ABX2FGS4_9PSEU</name>
<dbReference type="PROSITE" id="PS01305">
    <property type="entry name" value="MOAA_NIFB_PQQE"/>
    <property type="match status" value="1"/>
</dbReference>
<feature type="domain" description="Radical SAM core" evidence="7">
    <location>
        <begin position="5"/>
        <end position="180"/>
    </location>
</feature>
<evidence type="ECO:0000256" key="1">
    <source>
        <dbReference type="ARBA" id="ARBA00001966"/>
    </source>
</evidence>
<proteinExistence type="predicted"/>
<dbReference type="InterPro" id="IPR023867">
    <property type="entry name" value="Sulphatase_maturase_rSAM"/>
</dbReference>
<comment type="cofactor">
    <cofactor evidence="1">
        <name>[4Fe-4S] cluster</name>
        <dbReference type="ChEBI" id="CHEBI:49883"/>
    </cofactor>
</comment>
<dbReference type="Proteomes" id="UP000763557">
    <property type="component" value="Unassembled WGS sequence"/>
</dbReference>
<evidence type="ECO:0000256" key="6">
    <source>
        <dbReference type="ARBA" id="ARBA00023014"/>
    </source>
</evidence>
<keyword evidence="10" id="KW-1185">Reference proteome</keyword>
<evidence type="ECO:0000313" key="10">
    <source>
        <dbReference type="Proteomes" id="UP000763557"/>
    </source>
</evidence>
<evidence type="ECO:0000256" key="3">
    <source>
        <dbReference type="ARBA" id="ARBA00022691"/>
    </source>
</evidence>
<evidence type="ECO:0000259" key="7">
    <source>
        <dbReference type="Pfam" id="PF04055"/>
    </source>
</evidence>
<feature type="domain" description="4Fe4S-binding SPASM" evidence="8">
    <location>
        <begin position="263"/>
        <end position="319"/>
    </location>
</feature>
<evidence type="ECO:0000256" key="4">
    <source>
        <dbReference type="ARBA" id="ARBA00022723"/>
    </source>
</evidence>
<dbReference type="RefSeq" id="WP_173140842.1">
    <property type="nucleotide sequence ID" value="NZ_CBCSGW010000066.1"/>
</dbReference>
<reference evidence="9 10" key="1">
    <citation type="submission" date="2020-01" db="EMBL/GenBank/DDBJ databases">
        <title>Kibdelosporangium persica a novel Actinomycetes from a hot desert in Iran.</title>
        <authorList>
            <person name="Safaei N."/>
            <person name="Zaburannyi N."/>
            <person name="Mueller R."/>
            <person name="Wink J."/>
        </authorList>
    </citation>
    <scope>NUCLEOTIDE SEQUENCE [LARGE SCALE GENOMIC DNA]</scope>
    <source>
        <strain evidence="9 10">4NS15</strain>
    </source>
</reference>
<dbReference type="SFLD" id="SFLDG01067">
    <property type="entry name" value="SPASM/twitch_domain_containing"/>
    <property type="match status" value="1"/>
</dbReference>
<keyword evidence="5" id="KW-0408">Iron</keyword>
<keyword evidence="3" id="KW-0949">S-adenosyl-L-methionine</keyword>
<organism evidence="9 10">
    <name type="scientific">Kibdelosporangium persicum</name>
    <dbReference type="NCBI Taxonomy" id="2698649"/>
    <lineage>
        <taxon>Bacteria</taxon>
        <taxon>Bacillati</taxon>
        <taxon>Actinomycetota</taxon>
        <taxon>Actinomycetes</taxon>
        <taxon>Pseudonocardiales</taxon>
        <taxon>Pseudonocardiaceae</taxon>
        <taxon>Kibdelosporangium</taxon>
    </lineage>
</organism>
<dbReference type="InterPro" id="IPR000385">
    <property type="entry name" value="MoaA_NifB_PqqE_Fe-S-bd_CS"/>
</dbReference>
<dbReference type="PANTHER" id="PTHR43273:SF8">
    <property type="entry name" value="RADICAL SAM DOMAIN PROTEIN"/>
    <property type="match status" value="1"/>
</dbReference>
<dbReference type="InterPro" id="IPR013785">
    <property type="entry name" value="Aldolase_TIM"/>
</dbReference>
<dbReference type="Pfam" id="PF04055">
    <property type="entry name" value="Radical_SAM"/>
    <property type="match status" value="1"/>
</dbReference>
<dbReference type="EMBL" id="JAAATY010000033">
    <property type="protein sequence ID" value="NRN70021.1"/>
    <property type="molecule type" value="Genomic_DNA"/>
</dbReference>
<dbReference type="InterPro" id="IPR058240">
    <property type="entry name" value="rSAM_sf"/>
</dbReference>
<keyword evidence="2" id="KW-0004">4Fe-4S</keyword>
<sequence>MQWVIKITKRCNLRCKYCYEWDFLSDPARMSLDVWRSTLHAILEYSELAEAQSGIPTYSSLIWHGGEPLLLPPAYFESVLELQREVFPAEWIKQGRFRNCIQTNLFSVTDAQLDLLQRHEFKVGVSLDFVGDVRVTANGRPTEERVKQNLGRLRARGIPYQLITVLARHTASEVEGVFREIHNLNVPTRLLPLFEGPPSRDLRNVELSRSAMLDAMLRMFELWFDAGMSPKMRPFDHAVETIVMKKLGLLRSPQDRTKLNHEVLVVDRDGSVSCASHRDSWRVGNVTHMTVSDIVRSDSYRALVSDESDLKRSICGPCPFFGPCDTSPIASCFDSFIFRDCVIEKPLYTAIEAYLDERGLLGTEFLGSAQAQVADYVRAEMQLDAPAGRGDLSLNSGRRGPC</sequence>
<dbReference type="Pfam" id="PF13186">
    <property type="entry name" value="SPASM"/>
    <property type="match status" value="1"/>
</dbReference>
<dbReference type="InterPro" id="IPR023885">
    <property type="entry name" value="4Fe4S-binding_SPASM_dom"/>
</dbReference>
<dbReference type="SFLD" id="SFLDS00029">
    <property type="entry name" value="Radical_SAM"/>
    <property type="match status" value="1"/>
</dbReference>
<gene>
    <name evidence="9" type="ORF">GC106_72830</name>
</gene>
<dbReference type="SFLD" id="SFLDG01386">
    <property type="entry name" value="main_SPASM_domain-containing"/>
    <property type="match status" value="1"/>
</dbReference>
<keyword evidence="4" id="KW-0479">Metal-binding</keyword>
<keyword evidence="6" id="KW-0411">Iron-sulfur</keyword>
<dbReference type="PANTHER" id="PTHR43273">
    <property type="entry name" value="ANAEROBIC SULFATASE-MATURATING ENZYME HOMOLOG ASLB-RELATED"/>
    <property type="match status" value="1"/>
</dbReference>
<comment type="caution">
    <text evidence="9">The sequence shown here is derived from an EMBL/GenBank/DDBJ whole genome shotgun (WGS) entry which is preliminary data.</text>
</comment>
<evidence type="ECO:0000256" key="2">
    <source>
        <dbReference type="ARBA" id="ARBA00022485"/>
    </source>
</evidence>
<evidence type="ECO:0000256" key="5">
    <source>
        <dbReference type="ARBA" id="ARBA00023004"/>
    </source>
</evidence>
<dbReference type="CDD" id="cd01335">
    <property type="entry name" value="Radical_SAM"/>
    <property type="match status" value="1"/>
</dbReference>
<evidence type="ECO:0000259" key="8">
    <source>
        <dbReference type="Pfam" id="PF13186"/>
    </source>
</evidence>
<evidence type="ECO:0000313" key="9">
    <source>
        <dbReference type="EMBL" id="NRN70021.1"/>
    </source>
</evidence>
<protein>
    <submittedName>
        <fullName evidence="9">Anaerobic sulfatase-maturating enzyme</fullName>
    </submittedName>
</protein>
<dbReference type="SUPFAM" id="SSF102114">
    <property type="entry name" value="Radical SAM enzymes"/>
    <property type="match status" value="1"/>
</dbReference>
<accession>A0ABX2FGS4</accession>
<dbReference type="InterPro" id="IPR007197">
    <property type="entry name" value="rSAM"/>
</dbReference>